<dbReference type="KEGG" id="manq:L1994_08150"/>
<keyword evidence="5 6" id="KW-0472">Membrane</keyword>
<keyword evidence="3 6" id="KW-0812">Transmembrane</keyword>
<evidence type="ECO:0000256" key="5">
    <source>
        <dbReference type="ARBA" id="ARBA00023136"/>
    </source>
</evidence>
<keyword evidence="10" id="KW-1185">Reference proteome</keyword>
<evidence type="ECO:0000256" key="1">
    <source>
        <dbReference type="ARBA" id="ARBA00004141"/>
    </source>
</evidence>
<dbReference type="GO" id="GO:0015086">
    <property type="term" value="F:cadmium ion transmembrane transporter activity"/>
    <property type="evidence" value="ECO:0007669"/>
    <property type="project" value="TreeGrafter"/>
</dbReference>
<feature type="transmembrane region" description="Helical" evidence="6">
    <location>
        <begin position="118"/>
        <end position="138"/>
    </location>
</feature>
<dbReference type="AlphaFoldDB" id="A0AAF0JM35"/>
<dbReference type="Pfam" id="PF16916">
    <property type="entry name" value="ZT_dimer"/>
    <property type="match status" value="1"/>
</dbReference>
<keyword evidence="2" id="KW-0813">Transport</keyword>
<dbReference type="PANTHER" id="PTHR43840:SF15">
    <property type="entry name" value="MITOCHONDRIAL METAL TRANSPORTER 1-RELATED"/>
    <property type="match status" value="1"/>
</dbReference>
<dbReference type="GO" id="GO:0015093">
    <property type="term" value="F:ferrous iron transmembrane transporter activity"/>
    <property type="evidence" value="ECO:0007669"/>
    <property type="project" value="TreeGrafter"/>
</dbReference>
<keyword evidence="4 6" id="KW-1133">Transmembrane helix</keyword>
<dbReference type="InterPro" id="IPR036837">
    <property type="entry name" value="Cation_efflux_CTD_sf"/>
</dbReference>
<evidence type="ECO:0000256" key="2">
    <source>
        <dbReference type="ARBA" id="ARBA00022448"/>
    </source>
</evidence>
<evidence type="ECO:0000259" key="8">
    <source>
        <dbReference type="Pfam" id="PF16916"/>
    </source>
</evidence>
<dbReference type="InterPro" id="IPR027470">
    <property type="entry name" value="Cation_efflux_CTD"/>
</dbReference>
<evidence type="ECO:0000313" key="10">
    <source>
        <dbReference type="Proteomes" id="UP001218895"/>
    </source>
</evidence>
<dbReference type="Gene3D" id="3.30.70.1350">
    <property type="entry name" value="Cation efflux protein, cytoplasmic domain"/>
    <property type="match status" value="1"/>
</dbReference>
<organism evidence="9 10">
    <name type="scientific">Methanomicrobium antiquum</name>
    <dbReference type="NCBI Taxonomy" id="487686"/>
    <lineage>
        <taxon>Archaea</taxon>
        <taxon>Methanobacteriati</taxon>
        <taxon>Methanobacteriota</taxon>
        <taxon>Stenosarchaea group</taxon>
        <taxon>Methanomicrobia</taxon>
        <taxon>Methanomicrobiales</taxon>
        <taxon>Methanomicrobiaceae</taxon>
        <taxon>Methanomicrobium</taxon>
    </lineage>
</organism>
<protein>
    <submittedName>
        <fullName evidence="9">Cation diffusion facilitator family transporter</fullName>
    </submittedName>
</protein>
<dbReference type="Pfam" id="PF01545">
    <property type="entry name" value="Cation_efflux"/>
    <property type="match status" value="1"/>
</dbReference>
<dbReference type="GO" id="GO:0005886">
    <property type="term" value="C:plasma membrane"/>
    <property type="evidence" value="ECO:0007669"/>
    <property type="project" value="TreeGrafter"/>
</dbReference>
<dbReference type="InterPro" id="IPR002524">
    <property type="entry name" value="Cation_efflux"/>
</dbReference>
<dbReference type="SUPFAM" id="SSF161111">
    <property type="entry name" value="Cation efflux protein transmembrane domain-like"/>
    <property type="match status" value="1"/>
</dbReference>
<dbReference type="Gene3D" id="3.30.420.130">
    <property type="entry name" value="Dinitrogenase iron-molybdenum cofactor biosynthesis domain"/>
    <property type="match status" value="1"/>
</dbReference>
<dbReference type="SUPFAM" id="SSF53146">
    <property type="entry name" value="Nitrogenase accessory factor-like"/>
    <property type="match status" value="1"/>
</dbReference>
<dbReference type="EMBL" id="CP091092">
    <property type="protein sequence ID" value="WFN36115.1"/>
    <property type="molecule type" value="Genomic_DNA"/>
</dbReference>
<feature type="domain" description="Cation efflux protein cytoplasmic" evidence="8">
    <location>
        <begin position="219"/>
        <end position="292"/>
    </location>
</feature>
<proteinExistence type="predicted"/>
<feature type="transmembrane region" description="Helical" evidence="6">
    <location>
        <begin position="54"/>
        <end position="75"/>
    </location>
</feature>
<sequence>MDNEVLRDIPDRKKEDSIIRKVAFYSLLVNIFLVVVKLYISYLSGSLSVKADAINSFIDVFVSLLLLAGIWLSSLKSSKFPYGLYKVENLISIVISLLVFLTAWEVFTSALFGEKTELVLSGWFLFAVFALAFVPYLLGRYEIIIGTRYSSPGLIADGKQHNMDVLSTMVVFLALLGQYFGIAVDNIGAIIVAGFIAYAGWEILKESMKTLLDASVDYKTRDLIKSAILSDPLVVCVKELNARNSGRYIFVEATVNMKKTDLSKAHLASERIESEICSIVPSVERVTIHYEPQEKLNIRYIVPLENKDGKISSHFGESLFFAILDIRISDLEFFGKDIILNPCSGQEKQKGICFAKYILRYRPDVVISKKDISGKSMDYVFESSGIDVKLMDFDYLPDLISNIQSGLKTTQESYVKE</sequence>
<dbReference type="InterPro" id="IPR036105">
    <property type="entry name" value="DiNase_FeMo-co_biosyn_sf"/>
</dbReference>
<dbReference type="Gene3D" id="1.20.1510.10">
    <property type="entry name" value="Cation efflux protein transmembrane domain"/>
    <property type="match status" value="1"/>
</dbReference>
<evidence type="ECO:0000256" key="4">
    <source>
        <dbReference type="ARBA" id="ARBA00022989"/>
    </source>
</evidence>
<evidence type="ECO:0000259" key="7">
    <source>
        <dbReference type="Pfam" id="PF01545"/>
    </source>
</evidence>
<name>A0AAF0JM35_9EURY</name>
<dbReference type="GeneID" id="79950362"/>
<feature type="transmembrane region" description="Helical" evidence="6">
    <location>
        <begin position="87"/>
        <end position="112"/>
    </location>
</feature>
<dbReference type="PANTHER" id="PTHR43840">
    <property type="entry name" value="MITOCHONDRIAL METAL TRANSPORTER 1-RELATED"/>
    <property type="match status" value="1"/>
</dbReference>
<evidence type="ECO:0000256" key="6">
    <source>
        <dbReference type="SAM" id="Phobius"/>
    </source>
</evidence>
<feature type="transmembrane region" description="Helical" evidence="6">
    <location>
        <begin position="187"/>
        <end position="204"/>
    </location>
</feature>
<evidence type="ECO:0000313" key="9">
    <source>
        <dbReference type="EMBL" id="WFN36115.1"/>
    </source>
</evidence>
<feature type="domain" description="Cation efflux protein transmembrane" evidence="7">
    <location>
        <begin position="24"/>
        <end position="212"/>
    </location>
</feature>
<dbReference type="InterPro" id="IPR058533">
    <property type="entry name" value="Cation_efflux_TM"/>
</dbReference>
<dbReference type="InterPro" id="IPR027469">
    <property type="entry name" value="Cation_efflux_TMD_sf"/>
</dbReference>
<reference evidence="9" key="1">
    <citation type="submission" date="2022-01" db="EMBL/GenBank/DDBJ databases">
        <title>Complete genome of Methanomicrobium antiquum DSM 21220.</title>
        <authorList>
            <person name="Chen S.-C."/>
            <person name="You Y.-T."/>
            <person name="Zhou Y.-Z."/>
            <person name="Lai M.-C."/>
        </authorList>
    </citation>
    <scope>NUCLEOTIDE SEQUENCE</scope>
    <source>
        <strain evidence="9">DSM 21220</strain>
    </source>
</reference>
<feature type="transmembrane region" description="Helical" evidence="6">
    <location>
        <begin position="22"/>
        <end position="42"/>
    </location>
</feature>
<gene>
    <name evidence="9" type="ORF">L1994_08150</name>
</gene>
<dbReference type="InterPro" id="IPR050291">
    <property type="entry name" value="CDF_Transporter"/>
</dbReference>
<dbReference type="SUPFAM" id="SSF160240">
    <property type="entry name" value="Cation efflux protein cytoplasmic domain-like"/>
    <property type="match status" value="1"/>
</dbReference>
<dbReference type="RefSeq" id="WP_278098954.1">
    <property type="nucleotide sequence ID" value="NZ_CP091092.1"/>
</dbReference>
<dbReference type="GO" id="GO:0006882">
    <property type="term" value="P:intracellular zinc ion homeostasis"/>
    <property type="evidence" value="ECO:0007669"/>
    <property type="project" value="TreeGrafter"/>
</dbReference>
<dbReference type="Proteomes" id="UP001218895">
    <property type="component" value="Chromosome"/>
</dbReference>
<accession>A0AAF0JM35</accession>
<dbReference type="GO" id="GO:0015341">
    <property type="term" value="F:zinc efflux antiporter activity"/>
    <property type="evidence" value="ECO:0007669"/>
    <property type="project" value="TreeGrafter"/>
</dbReference>
<evidence type="ECO:0000256" key="3">
    <source>
        <dbReference type="ARBA" id="ARBA00022692"/>
    </source>
</evidence>
<dbReference type="NCBIfam" id="TIGR01297">
    <property type="entry name" value="CDF"/>
    <property type="match status" value="1"/>
</dbReference>
<comment type="subcellular location">
    <subcellularLocation>
        <location evidence="1">Membrane</location>
        <topology evidence="1">Multi-pass membrane protein</topology>
    </subcellularLocation>
</comment>